<dbReference type="InterPro" id="IPR021109">
    <property type="entry name" value="Peptidase_aspartic_dom_sf"/>
</dbReference>
<evidence type="ECO:0000313" key="2">
    <source>
        <dbReference type="EMBL" id="GJS55078.1"/>
    </source>
</evidence>
<gene>
    <name evidence="2" type="ORF">Tco_0628440</name>
</gene>
<comment type="caution">
    <text evidence="2">The sequence shown here is derived from an EMBL/GenBank/DDBJ whole genome shotgun (WGS) entry which is preliminary data.</text>
</comment>
<proteinExistence type="predicted"/>
<sequence>KTTTRDVHDNDTNVLPKEHVLVEPEKPVGSNKVLTNDQPQITSEPVVQPSNEVQQPPVPFPRRLRKEKDEAQQKKFLENLKQLYINLPFIEALAQMPKYAKFLKRLLTNKARLEEAFKIIMNERCSAILLNKLPSKEKYPGSFTIPCDISQLYIDSALADLGASISLMPYTMYKKLGLGQPKALRGFLTSASKEKGIDGGSKANSVLSGLTTKIRNIDGKIIGKDSTQRKGPPLKSILKRPNVASNMTVVNVATEAEENEKKGKLRVEVEDYKAKRVERFRSVVGDSHFRCLMNKGGDILKEEQSIPPKRRQIENKGLLKNKKMIITKISCGEECFL</sequence>
<feature type="compositionally biased region" description="Basic and acidic residues" evidence="1">
    <location>
        <begin position="1"/>
        <end position="26"/>
    </location>
</feature>
<organism evidence="2 3">
    <name type="scientific">Tanacetum coccineum</name>
    <dbReference type="NCBI Taxonomy" id="301880"/>
    <lineage>
        <taxon>Eukaryota</taxon>
        <taxon>Viridiplantae</taxon>
        <taxon>Streptophyta</taxon>
        <taxon>Embryophyta</taxon>
        <taxon>Tracheophyta</taxon>
        <taxon>Spermatophyta</taxon>
        <taxon>Magnoliopsida</taxon>
        <taxon>eudicotyledons</taxon>
        <taxon>Gunneridae</taxon>
        <taxon>Pentapetalae</taxon>
        <taxon>asterids</taxon>
        <taxon>campanulids</taxon>
        <taxon>Asterales</taxon>
        <taxon>Asteraceae</taxon>
        <taxon>Asteroideae</taxon>
        <taxon>Anthemideae</taxon>
        <taxon>Anthemidinae</taxon>
        <taxon>Tanacetum</taxon>
    </lineage>
</organism>
<reference evidence="2" key="2">
    <citation type="submission" date="2022-01" db="EMBL/GenBank/DDBJ databases">
        <authorList>
            <person name="Yamashiro T."/>
            <person name="Shiraishi A."/>
            <person name="Satake H."/>
            <person name="Nakayama K."/>
        </authorList>
    </citation>
    <scope>NUCLEOTIDE SEQUENCE</scope>
</reference>
<dbReference type="PANTHER" id="PTHR33067">
    <property type="entry name" value="RNA-DIRECTED DNA POLYMERASE-RELATED"/>
    <property type="match status" value="1"/>
</dbReference>
<feature type="compositionally biased region" description="Polar residues" evidence="1">
    <location>
        <begin position="32"/>
        <end position="54"/>
    </location>
</feature>
<reference evidence="2" key="1">
    <citation type="journal article" date="2022" name="Int. J. Mol. Sci.">
        <title>Draft Genome of Tanacetum Coccineum: Genomic Comparison of Closely Related Tanacetum-Family Plants.</title>
        <authorList>
            <person name="Yamashiro T."/>
            <person name="Shiraishi A."/>
            <person name="Nakayama K."/>
            <person name="Satake H."/>
        </authorList>
    </citation>
    <scope>NUCLEOTIDE SEQUENCE</scope>
</reference>
<dbReference type="Proteomes" id="UP001151760">
    <property type="component" value="Unassembled WGS sequence"/>
</dbReference>
<dbReference type="EMBL" id="BQNB010008845">
    <property type="protein sequence ID" value="GJS55078.1"/>
    <property type="molecule type" value="Genomic_DNA"/>
</dbReference>
<dbReference type="Gene3D" id="2.40.70.10">
    <property type="entry name" value="Acid Proteases"/>
    <property type="match status" value="1"/>
</dbReference>
<protein>
    <submittedName>
        <fullName evidence="2">Uncharacterized protein</fullName>
    </submittedName>
</protein>
<feature type="non-terminal residue" evidence="2">
    <location>
        <position position="1"/>
    </location>
</feature>
<accession>A0ABQ4WQG0</accession>
<evidence type="ECO:0000313" key="3">
    <source>
        <dbReference type="Proteomes" id="UP001151760"/>
    </source>
</evidence>
<keyword evidence="3" id="KW-1185">Reference proteome</keyword>
<name>A0ABQ4WQG0_9ASTR</name>
<evidence type="ECO:0000256" key="1">
    <source>
        <dbReference type="SAM" id="MobiDB-lite"/>
    </source>
</evidence>
<feature type="region of interest" description="Disordered" evidence="1">
    <location>
        <begin position="1"/>
        <end position="67"/>
    </location>
</feature>
<dbReference type="PANTHER" id="PTHR33067:SF35">
    <property type="entry name" value="ASPARTIC PEPTIDASE DDI1-TYPE DOMAIN-CONTAINING PROTEIN"/>
    <property type="match status" value="1"/>
</dbReference>